<proteinExistence type="predicted"/>
<dbReference type="Pfam" id="PF11561">
    <property type="entry name" value="Saw1"/>
    <property type="match status" value="1"/>
</dbReference>
<dbReference type="InterPro" id="IPR021624">
    <property type="entry name" value="Saw1"/>
</dbReference>
<gene>
    <name evidence="1" type="ORF">Cboi02_000124500</name>
</gene>
<protein>
    <submittedName>
        <fullName evidence="1">Unnamed protein product</fullName>
    </submittedName>
</protein>
<dbReference type="EMBL" id="BSXN01000278">
    <property type="protein sequence ID" value="GME67898.1"/>
    <property type="molecule type" value="Genomic_DNA"/>
</dbReference>
<accession>A0A9W6SVL3</accession>
<comment type="caution">
    <text evidence="1">The sequence shown here is derived from an EMBL/GenBank/DDBJ whole genome shotgun (WGS) entry which is preliminary data.</text>
</comment>
<dbReference type="GO" id="GO:0000736">
    <property type="term" value="P:double-strand break repair via single-strand annealing, removal of nonhomologous ends"/>
    <property type="evidence" value="ECO:0007669"/>
    <property type="project" value="InterPro"/>
</dbReference>
<name>A0A9W6SVL3_CANBO</name>
<keyword evidence="2" id="KW-1185">Reference proteome</keyword>
<reference evidence="1" key="1">
    <citation type="submission" date="2023-04" db="EMBL/GenBank/DDBJ databases">
        <title>Candida boidinii NBRC 10035.</title>
        <authorList>
            <person name="Ichikawa N."/>
            <person name="Sato H."/>
            <person name="Tonouchi N."/>
        </authorList>
    </citation>
    <scope>NUCLEOTIDE SEQUENCE</scope>
    <source>
        <strain evidence="1">NBRC 10035</strain>
    </source>
</reference>
<dbReference type="AlphaFoldDB" id="A0A9W6SVL3"/>
<dbReference type="GO" id="GO:0070336">
    <property type="term" value="F:flap-structured DNA binding"/>
    <property type="evidence" value="ECO:0007669"/>
    <property type="project" value="InterPro"/>
</dbReference>
<dbReference type="Proteomes" id="UP001165120">
    <property type="component" value="Unassembled WGS sequence"/>
</dbReference>
<evidence type="ECO:0000313" key="1">
    <source>
        <dbReference type="EMBL" id="GME67898.1"/>
    </source>
</evidence>
<organism evidence="1 2">
    <name type="scientific">Candida boidinii</name>
    <name type="common">Yeast</name>
    <dbReference type="NCBI Taxonomy" id="5477"/>
    <lineage>
        <taxon>Eukaryota</taxon>
        <taxon>Fungi</taxon>
        <taxon>Dikarya</taxon>
        <taxon>Ascomycota</taxon>
        <taxon>Saccharomycotina</taxon>
        <taxon>Pichiomycetes</taxon>
        <taxon>Pichiales</taxon>
        <taxon>Pichiaceae</taxon>
        <taxon>Ogataea</taxon>
        <taxon>Ogataea/Candida clade</taxon>
    </lineage>
</organism>
<evidence type="ECO:0000313" key="2">
    <source>
        <dbReference type="Proteomes" id="UP001165120"/>
    </source>
</evidence>
<sequence>MIGGIELTDFVKIARNKVLPLRIFVNKRSIISKSKRETDVHASSGRDVLTAIPAKDSGDDSGTGTSVHHRAMIKLSRCYKVMLSARDRKDLIYSFKEQLVKYLIETDIEKLSETSKNFIKDNELIYNEFSNFSNFQKDKYILPLKNDKWDCFVVLSTDSIQYLRNLLFSYDDEDGLSVKRQMPYSTLLIRSSSIKKSGNGYGDLAGSNQNNNILVEDEDEVSIPSTFGVVPVKDKNSTEDKKTVLKYKYTKSTVLPTPIDIHVCGKLN</sequence>